<accession>A0A4R3HW12</accession>
<name>A0A4R3HW12_PAULE</name>
<reference evidence="1 2" key="1">
    <citation type="submission" date="2019-03" db="EMBL/GenBank/DDBJ databases">
        <title>Genomic Encyclopedia of Type Strains, Phase IV (KMG-IV): sequencing the most valuable type-strain genomes for metagenomic binning, comparative biology and taxonomic classification.</title>
        <authorList>
            <person name="Goeker M."/>
        </authorList>
    </citation>
    <scope>NUCLEOTIDE SEQUENCE [LARGE SCALE GENOMIC DNA]</scope>
    <source>
        <strain evidence="1 2">DSM 7445</strain>
    </source>
</reference>
<dbReference type="AlphaFoldDB" id="A0A4R3HW12"/>
<dbReference type="Proteomes" id="UP000295382">
    <property type="component" value="Unassembled WGS sequence"/>
</dbReference>
<proteinExistence type="predicted"/>
<dbReference type="RefSeq" id="WP_132258398.1">
    <property type="nucleotide sequence ID" value="NZ_SLZQ01000004.1"/>
</dbReference>
<gene>
    <name evidence="1" type="ORF">EDC30_104260</name>
</gene>
<keyword evidence="2" id="KW-1185">Reference proteome</keyword>
<dbReference type="EMBL" id="SLZQ01000004">
    <property type="protein sequence ID" value="TCS37456.1"/>
    <property type="molecule type" value="Genomic_DNA"/>
</dbReference>
<sequence length="163" mass="18412">MFWIQKWNPAFRPLPVSTVFEMCIARAAFDALGSRPLEDENAGDLSTAYWLSLENMVRGASTEEDWSMVTFALNIGLILCEFGIGTEYEQHFITALDGAFRCKLRADRTAAWRFDGEALGLIRLALEVHDEQIKLATKDELRTALLEVRRRVEEGNVYHAAAA</sequence>
<evidence type="ECO:0008006" key="3">
    <source>
        <dbReference type="Google" id="ProtNLM"/>
    </source>
</evidence>
<evidence type="ECO:0000313" key="1">
    <source>
        <dbReference type="EMBL" id="TCS37456.1"/>
    </source>
</evidence>
<evidence type="ECO:0000313" key="2">
    <source>
        <dbReference type="Proteomes" id="UP000295382"/>
    </source>
</evidence>
<organism evidence="1 2">
    <name type="scientific">Paucimonas lemoignei</name>
    <name type="common">Pseudomonas lemoignei</name>
    <dbReference type="NCBI Taxonomy" id="29443"/>
    <lineage>
        <taxon>Bacteria</taxon>
        <taxon>Pseudomonadati</taxon>
        <taxon>Pseudomonadota</taxon>
        <taxon>Betaproteobacteria</taxon>
        <taxon>Burkholderiales</taxon>
        <taxon>Burkholderiaceae</taxon>
        <taxon>Paucimonas</taxon>
    </lineage>
</organism>
<protein>
    <recommendedName>
        <fullName evidence="3">Fis family transcriptional regulator</fullName>
    </recommendedName>
</protein>
<dbReference type="OrthoDB" id="9094090at2"/>
<comment type="caution">
    <text evidence="1">The sequence shown here is derived from an EMBL/GenBank/DDBJ whole genome shotgun (WGS) entry which is preliminary data.</text>
</comment>